<organism evidence="2 3">
    <name type="scientific">Paenibacillus agilis</name>
    <dbReference type="NCBI Taxonomy" id="3020863"/>
    <lineage>
        <taxon>Bacteria</taxon>
        <taxon>Bacillati</taxon>
        <taxon>Bacillota</taxon>
        <taxon>Bacilli</taxon>
        <taxon>Bacillales</taxon>
        <taxon>Paenibacillaceae</taxon>
        <taxon>Paenibacillus</taxon>
    </lineage>
</organism>
<comment type="caution">
    <text evidence="2">The sequence shown here is derived from an EMBL/GenBank/DDBJ whole genome shotgun (WGS) entry which is preliminary data.</text>
</comment>
<keyword evidence="3" id="KW-1185">Reference proteome</keyword>
<evidence type="ECO:0000313" key="2">
    <source>
        <dbReference type="EMBL" id="TVX86887.1"/>
    </source>
</evidence>
<gene>
    <name evidence="2" type="ORF">FPZ44_23555</name>
</gene>
<evidence type="ECO:0000256" key="1">
    <source>
        <dbReference type="SAM" id="MobiDB-lite"/>
    </source>
</evidence>
<proteinExistence type="predicted"/>
<dbReference type="AlphaFoldDB" id="A0A559IGT4"/>
<feature type="compositionally biased region" description="Polar residues" evidence="1">
    <location>
        <begin position="79"/>
        <end position="102"/>
    </location>
</feature>
<accession>A0A559IGT4</accession>
<feature type="region of interest" description="Disordered" evidence="1">
    <location>
        <begin position="72"/>
        <end position="122"/>
    </location>
</feature>
<name>A0A559IGT4_9BACL</name>
<sequence length="143" mass="14889">MMNDGHDNYDQDGWALTQQFLSEENLRGSDEAVHYKSFLQNEPGQALSIDTEGAAGSSMHAASTASSGAAAISYGTGLSGSEQAGVSLNSSAGQQAALSTSGEHAPQFGAAEPVSSNVSSEDGWQAGAKETQHMLNWFYGMHD</sequence>
<dbReference type="EMBL" id="VNJK01000005">
    <property type="protein sequence ID" value="TVX86887.1"/>
    <property type="molecule type" value="Genomic_DNA"/>
</dbReference>
<protein>
    <submittedName>
        <fullName evidence="2">Uncharacterized protein</fullName>
    </submittedName>
</protein>
<dbReference type="RefSeq" id="WP_144994556.1">
    <property type="nucleotide sequence ID" value="NZ_VNJK01000005.1"/>
</dbReference>
<dbReference type="Proteomes" id="UP000318102">
    <property type="component" value="Unassembled WGS sequence"/>
</dbReference>
<evidence type="ECO:0000313" key="3">
    <source>
        <dbReference type="Proteomes" id="UP000318102"/>
    </source>
</evidence>
<dbReference type="OrthoDB" id="9836534at2"/>
<reference evidence="2 3" key="1">
    <citation type="submission" date="2019-07" db="EMBL/GenBank/DDBJ databases">
        <authorList>
            <person name="Kim J."/>
        </authorList>
    </citation>
    <scope>NUCLEOTIDE SEQUENCE [LARGE SCALE GENOMIC DNA]</scope>
    <source>
        <strain evidence="2 3">N4</strain>
    </source>
</reference>